<keyword evidence="5 6" id="KW-0472">Membrane</keyword>
<evidence type="ECO:0000256" key="3">
    <source>
        <dbReference type="ARBA" id="ARBA00022692"/>
    </source>
</evidence>
<dbReference type="RefSeq" id="WP_121168819.1">
    <property type="nucleotide sequence ID" value="NZ_RAPE01000006.1"/>
</dbReference>
<evidence type="ECO:0000256" key="1">
    <source>
        <dbReference type="ARBA" id="ARBA00004141"/>
    </source>
</evidence>
<name>A0A3A8AQG3_9RHOB</name>
<feature type="transmembrane region" description="Helical" evidence="6">
    <location>
        <begin position="12"/>
        <end position="42"/>
    </location>
</feature>
<dbReference type="OrthoDB" id="5761230at2"/>
<feature type="transmembrane region" description="Helical" evidence="6">
    <location>
        <begin position="203"/>
        <end position="227"/>
    </location>
</feature>
<dbReference type="PANTHER" id="PTHR21716">
    <property type="entry name" value="TRANSMEMBRANE PROTEIN"/>
    <property type="match status" value="1"/>
</dbReference>
<feature type="transmembrane region" description="Helical" evidence="6">
    <location>
        <begin position="292"/>
        <end position="322"/>
    </location>
</feature>
<dbReference type="Proteomes" id="UP000281128">
    <property type="component" value="Unassembled WGS sequence"/>
</dbReference>
<keyword evidence="4 6" id="KW-1133">Transmembrane helix</keyword>
<dbReference type="AlphaFoldDB" id="A0A3A8AQG3"/>
<evidence type="ECO:0000313" key="8">
    <source>
        <dbReference type="Proteomes" id="UP000281128"/>
    </source>
</evidence>
<proteinExistence type="inferred from homology"/>
<dbReference type="EMBL" id="RAPE01000006">
    <property type="protein sequence ID" value="RKF12667.1"/>
    <property type="molecule type" value="Genomic_DNA"/>
</dbReference>
<keyword evidence="8" id="KW-1185">Reference proteome</keyword>
<comment type="similarity">
    <text evidence="2">Belongs to the autoinducer-2 exporter (AI-2E) (TC 2.A.86) family.</text>
</comment>
<evidence type="ECO:0000313" key="7">
    <source>
        <dbReference type="EMBL" id="RKF12667.1"/>
    </source>
</evidence>
<dbReference type="GO" id="GO:0016020">
    <property type="term" value="C:membrane"/>
    <property type="evidence" value="ECO:0007669"/>
    <property type="project" value="UniProtKB-SubCell"/>
</dbReference>
<sequence length="339" mass="36149">MERPAFTTALAILLVIAVALLTWQFAAVLLLAFAGLLLSVLLRHLALTLSNVTSLPVGLCLVVVFGGIIAVTVLLAILAGPRVASELMEVLESLPRALSDMRSFIGQTEWGEYLLNFLSREEGGTQWNIVKMLGGTASTTAALFANLVIVFTVAIFLAVDPHLYRRGFLHLVPKAGRARAREVLDTLGSGLWRWLLGQSIDMVAVAIMTGLGLWLIGVPVPLALGLIAGLTNFIPYLGPFLSGIPATLIAFSQSPMDAVYTAGLFLLIQQIEGNLLMPLIQKRATSLPPVLTILAVVALGGLFGLLGALLATPLMLVIIILVRMLYVENVLGDNVKEGP</sequence>
<comment type="subcellular location">
    <subcellularLocation>
        <location evidence="1">Membrane</location>
        <topology evidence="1">Multi-pass membrane protein</topology>
    </subcellularLocation>
</comment>
<dbReference type="GO" id="GO:0055085">
    <property type="term" value="P:transmembrane transport"/>
    <property type="evidence" value="ECO:0007669"/>
    <property type="project" value="TreeGrafter"/>
</dbReference>
<feature type="transmembrane region" description="Helical" evidence="6">
    <location>
        <begin position="141"/>
        <end position="159"/>
    </location>
</feature>
<comment type="caution">
    <text evidence="7">The sequence shown here is derived from an EMBL/GenBank/DDBJ whole genome shotgun (WGS) entry which is preliminary data.</text>
</comment>
<feature type="transmembrane region" description="Helical" evidence="6">
    <location>
        <begin position="54"/>
        <end position="79"/>
    </location>
</feature>
<reference evidence="7 8" key="1">
    <citation type="submission" date="2018-09" db="EMBL/GenBank/DDBJ databases">
        <title>Roseovarius spongiae sp. nov., isolated from a marine sponge.</title>
        <authorList>
            <person name="Zhuang L."/>
            <person name="Luo L."/>
        </authorList>
    </citation>
    <scope>NUCLEOTIDE SEQUENCE [LARGE SCALE GENOMIC DNA]</scope>
    <source>
        <strain evidence="7 8">HN-E21</strain>
    </source>
</reference>
<feature type="transmembrane region" description="Helical" evidence="6">
    <location>
        <begin position="258"/>
        <end position="280"/>
    </location>
</feature>
<gene>
    <name evidence="7" type="ORF">D6850_17060</name>
</gene>
<evidence type="ECO:0000256" key="6">
    <source>
        <dbReference type="SAM" id="Phobius"/>
    </source>
</evidence>
<feature type="transmembrane region" description="Helical" evidence="6">
    <location>
        <begin position="233"/>
        <end position="251"/>
    </location>
</feature>
<dbReference type="PANTHER" id="PTHR21716:SF62">
    <property type="entry name" value="TRANSPORT PROTEIN YDBI-RELATED"/>
    <property type="match status" value="1"/>
</dbReference>
<evidence type="ECO:0000256" key="2">
    <source>
        <dbReference type="ARBA" id="ARBA00009773"/>
    </source>
</evidence>
<organism evidence="7 8">
    <name type="scientific">Roseovarius spongiae</name>
    <dbReference type="NCBI Taxonomy" id="2320272"/>
    <lineage>
        <taxon>Bacteria</taxon>
        <taxon>Pseudomonadati</taxon>
        <taxon>Pseudomonadota</taxon>
        <taxon>Alphaproteobacteria</taxon>
        <taxon>Rhodobacterales</taxon>
        <taxon>Roseobacteraceae</taxon>
        <taxon>Roseovarius</taxon>
    </lineage>
</organism>
<dbReference type="Pfam" id="PF01594">
    <property type="entry name" value="AI-2E_transport"/>
    <property type="match status" value="1"/>
</dbReference>
<accession>A0A3A8AQG3</accession>
<keyword evidence="3 6" id="KW-0812">Transmembrane</keyword>
<protein>
    <submittedName>
        <fullName evidence="7">AI-2E family transporter</fullName>
    </submittedName>
</protein>
<evidence type="ECO:0000256" key="4">
    <source>
        <dbReference type="ARBA" id="ARBA00022989"/>
    </source>
</evidence>
<dbReference type="InterPro" id="IPR002549">
    <property type="entry name" value="AI-2E-like"/>
</dbReference>
<evidence type="ECO:0000256" key="5">
    <source>
        <dbReference type="ARBA" id="ARBA00023136"/>
    </source>
</evidence>